<accession>D2QRB5</accession>
<dbReference type="EMBL" id="CP001769">
    <property type="protein sequence ID" value="ADB39669.1"/>
    <property type="molecule type" value="Genomic_DNA"/>
</dbReference>
<sequence>MDHCIVYLSSSKGLLSDEALTNILYHSQKNNRALDITGILLYFNGCIIQVLEGPEERVKALYEVIRRDFQHTQVIKLYDDSIEHRSFSDWSMGYKTLSARELDHLKHELLFIDEPFLPLSKEEERNPILSLVEVFYKNNYRN</sequence>
<dbReference type="Pfam" id="PF04940">
    <property type="entry name" value="BLUF"/>
    <property type="match status" value="1"/>
</dbReference>
<dbReference type="eggNOG" id="COG3431">
    <property type="taxonomic scope" value="Bacteria"/>
</dbReference>
<dbReference type="HOGENOM" id="CLU_097099_2_0_10"/>
<organism evidence="2 3">
    <name type="scientific">Spirosoma linguale (strain ATCC 33905 / DSM 74 / LMG 10896 / Claus 1)</name>
    <dbReference type="NCBI Taxonomy" id="504472"/>
    <lineage>
        <taxon>Bacteria</taxon>
        <taxon>Pseudomonadati</taxon>
        <taxon>Bacteroidota</taxon>
        <taxon>Cytophagia</taxon>
        <taxon>Cytophagales</taxon>
        <taxon>Cytophagaceae</taxon>
        <taxon>Spirosoma</taxon>
    </lineage>
</organism>
<dbReference type="Gene3D" id="3.30.70.100">
    <property type="match status" value="1"/>
</dbReference>
<evidence type="ECO:0000313" key="2">
    <source>
        <dbReference type="EMBL" id="ADB39669.1"/>
    </source>
</evidence>
<dbReference type="KEGG" id="sli:Slin_3663"/>
<dbReference type="InterPro" id="IPR007024">
    <property type="entry name" value="BLUF_domain"/>
</dbReference>
<dbReference type="AlphaFoldDB" id="D2QRB5"/>
<protein>
    <submittedName>
        <fullName evidence="2">BLUF domain protein</fullName>
    </submittedName>
</protein>
<dbReference type="GO" id="GO:0009882">
    <property type="term" value="F:blue light photoreceptor activity"/>
    <property type="evidence" value="ECO:0007669"/>
    <property type="project" value="InterPro"/>
</dbReference>
<dbReference type="GO" id="GO:0071949">
    <property type="term" value="F:FAD binding"/>
    <property type="evidence" value="ECO:0007669"/>
    <property type="project" value="InterPro"/>
</dbReference>
<dbReference type="SUPFAM" id="SSF54975">
    <property type="entry name" value="Acylphosphatase/BLUF domain-like"/>
    <property type="match status" value="1"/>
</dbReference>
<keyword evidence="3" id="KW-1185">Reference proteome</keyword>
<feature type="domain" description="BLUF" evidence="1">
    <location>
        <begin position="2"/>
        <end position="93"/>
    </location>
</feature>
<dbReference type="SMART" id="SM01034">
    <property type="entry name" value="BLUF"/>
    <property type="match status" value="1"/>
</dbReference>
<evidence type="ECO:0000259" key="1">
    <source>
        <dbReference type="PROSITE" id="PS50925"/>
    </source>
</evidence>
<dbReference type="STRING" id="504472.Slin_3663"/>
<proteinExistence type="predicted"/>
<name>D2QRB5_SPILD</name>
<reference evidence="2 3" key="1">
    <citation type="journal article" date="2010" name="Stand. Genomic Sci.">
        <title>Complete genome sequence of Spirosoma linguale type strain (1).</title>
        <authorList>
            <person name="Lail K."/>
            <person name="Sikorski J."/>
            <person name="Saunders E."/>
            <person name="Lapidus A."/>
            <person name="Glavina Del Rio T."/>
            <person name="Copeland A."/>
            <person name="Tice H."/>
            <person name="Cheng J.-F."/>
            <person name="Lucas S."/>
            <person name="Nolan M."/>
            <person name="Bruce D."/>
            <person name="Goodwin L."/>
            <person name="Pitluck S."/>
            <person name="Ivanova N."/>
            <person name="Mavromatis K."/>
            <person name="Ovchinnikova G."/>
            <person name="Pati A."/>
            <person name="Chen A."/>
            <person name="Palaniappan K."/>
            <person name="Land M."/>
            <person name="Hauser L."/>
            <person name="Chang Y.-J."/>
            <person name="Jeffries C.D."/>
            <person name="Chain P."/>
            <person name="Brettin T."/>
            <person name="Detter J.C."/>
            <person name="Schuetze A."/>
            <person name="Rohde M."/>
            <person name="Tindall B.J."/>
            <person name="Goeker M."/>
            <person name="Bristow J."/>
            <person name="Eisen J.A."/>
            <person name="Markowitz V."/>
            <person name="Hugenholtz P."/>
            <person name="Kyrpides N.C."/>
            <person name="Klenk H.-P."/>
            <person name="Chen F."/>
        </authorList>
    </citation>
    <scope>NUCLEOTIDE SEQUENCE [LARGE SCALE GENOMIC DNA]</scope>
    <source>
        <strain evidence="3">ATCC 33905 / DSM 74 / LMG 10896 / Claus 1</strain>
    </source>
</reference>
<evidence type="ECO:0000313" key="3">
    <source>
        <dbReference type="Proteomes" id="UP000002028"/>
    </source>
</evidence>
<dbReference type="PROSITE" id="PS50925">
    <property type="entry name" value="BLUF"/>
    <property type="match status" value="1"/>
</dbReference>
<dbReference type="RefSeq" id="WP_012928188.1">
    <property type="nucleotide sequence ID" value="NC_013730.1"/>
</dbReference>
<gene>
    <name evidence="2" type="ordered locus">Slin_3663</name>
</gene>
<dbReference type="Proteomes" id="UP000002028">
    <property type="component" value="Chromosome"/>
</dbReference>
<dbReference type="InterPro" id="IPR036046">
    <property type="entry name" value="Acylphosphatase-like_dom_sf"/>
</dbReference>